<name>F6FJ36_MYCHI</name>
<dbReference type="AlphaFoldDB" id="F6FJ36"/>
<sequence length="206" mass="23293">MKMGAGMAGATGAGALGAYYSGVFSTNENSIRSKLIKNKWVVLEDSKEDHKSHWSTSLSKYKGKYTNKDSLSEDQLKGICKDLLNSEDDKNYEEARRYCVVPRTISERLSDLDFKLLNITTGTSNNEDQQKWTDIVNKYKTKGTDTKELDGLKANSLTTENTNWSTLKDKCKSVSEKDHWSEKYDLLVENSKTWCTLQGFDNLSNV</sequence>
<proteinExistence type="predicted"/>
<reference evidence="1 2" key="1">
    <citation type="journal article" date="2011" name="J. Bacteriol.">
        <title>Complete genome sequences of two hemotropic Mycoplasmas, Mycoplasma haemofelis strain Ohio2 and Mycoplasma suis strain Illinois.</title>
        <authorList>
            <person name="Messick J.B."/>
            <person name="Santos A.P."/>
            <person name="Guimaraes A.M."/>
        </authorList>
    </citation>
    <scope>NUCLEOTIDE SEQUENCE [LARGE SCALE GENOMIC DNA]</scope>
    <source>
        <strain evidence="1 2">Ohio2</strain>
    </source>
</reference>
<protein>
    <submittedName>
        <fullName evidence="1">Uncharacterized protein</fullName>
    </submittedName>
</protein>
<evidence type="ECO:0000313" key="2">
    <source>
        <dbReference type="Proteomes" id="UP000007952"/>
    </source>
</evidence>
<dbReference type="EMBL" id="CP002808">
    <property type="protein sequence ID" value="AEG73234.1"/>
    <property type="molecule type" value="Genomic_DNA"/>
</dbReference>
<reference key="2">
    <citation type="submission" date="2011-05" db="EMBL/GenBank/DDBJ databases">
        <title>The Genome of Mycoplasma haemofelis Strain Ohio2, a pathogenic hemoplasma of the cat.</title>
        <authorList>
            <person name="Santos A.P."/>
            <person name="Guimaraes A.M.S."/>
            <person name="SanMiguel P.J."/>
            <person name="Martin S.W."/>
            <person name="Messick J.B."/>
        </authorList>
    </citation>
    <scope>NUCLEOTIDE SEQUENCE</scope>
    <source>
        <strain>Ohio2</strain>
    </source>
</reference>
<dbReference type="HOGENOM" id="CLU_098620_3_0_14"/>
<dbReference type="STRING" id="859194.MHF_0979"/>
<accession>F6FJ36</accession>
<organism evidence="1 2">
    <name type="scientific">Mycoplasma haemofelis (strain Ohio2)</name>
    <dbReference type="NCBI Taxonomy" id="859194"/>
    <lineage>
        <taxon>Bacteria</taxon>
        <taxon>Bacillati</taxon>
        <taxon>Mycoplasmatota</taxon>
        <taxon>Mollicutes</taxon>
        <taxon>Mycoplasmataceae</taxon>
        <taxon>Mycoplasma</taxon>
    </lineage>
</organism>
<dbReference type="Proteomes" id="UP000007952">
    <property type="component" value="Chromosome"/>
</dbReference>
<evidence type="ECO:0000313" key="1">
    <source>
        <dbReference type="EMBL" id="AEG73234.1"/>
    </source>
</evidence>
<dbReference type="KEGG" id="mhf:MHF_0979"/>
<gene>
    <name evidence="1" type="ordered locus">MHF_0979</name>
</gene>
<dbReference type="BioCyc" id="MHAE859194:G1GR7-972-MONOMER"/>